<dbReference type="FunFam" id="3.40.50.720:FF:000261">
    <property type="entry name" value="NADPH-dependent 1-acyldihydroxyacetone phosphate reductase"/>
    <property type="match status" value="1"/>
</dbReference>
<dbReference type="InterPro" id="IPR002347">
    <property type="entry name" value="SDR_fam"/>
</dbReference>
<dbReference type="SUPFAM" id="SSF51735">
    <property type="entry name" value="NAD(P)-binding Rossmann-fold domains"/>
    <property type="match status" value="1"/>
</dbReference>
<keyword evidence="3" id="KW-0560">Oxidoreductase</keyword>
<dbReference type="STRING" id="1392247.A0A3N4LFC3"/>
<keyword evidence="7" id="KW-1185">Reference proteome</keyword>
<evidence type="ECO:0000313" key="7">
    <source>
        <dbReference type="Proteomes" id="UP000277580"/>
    </source>
</evidence>
<dbReference type="PANTHER" id="PTHR44169:SF6">
    <property type="entry name" value="NADPH-DEPENDENT 1-ACYLDIHYDROXYACETONE PHOSPHATE REDUCTASE"/>
    <property type="match status" value="1"/>
</dbReference>
<evidence type="ECO:0000256" key="4">
    <source>
        <dbReference type="RuleBase" id="RU000363"/>
    </source>
</evidence>
<dbReference type="CDD" id="cd05374">
    <property type="entry name" value="17beta-HSD-like_SDR_c"/>
    <property type="match status" value="1"/>
</dbReference>
<sequence>MPSTLGESVDDRKTVLITGAGVGGIGGELAKEFHRKGYRVFATARRLETVIELEDAFGIEILPLDVTCTANIQSVRDEIALRTGGRLDVLVNNAGYSRIAAATDLEIDTVVKDMFETNLFGVMRMVQEFVALLIAAEGGGTIVNVGSIAGVMPYVFGSAYGASKAALHSYADCLRVELAPFGVKVITVITGGISSNIARHSIATSLYLPIISHFRARAGNSQVNAQSATDYARAVVRQVMKPDWRKPLWYWRGHFAKMAWFVSTFLWKGAFDYGMKKKFGLLEMRKKWLLTERERKKGEGEEGGSRVEVKKIKGY</sequence>
<proteinExistence type="inferred from homology"/>
<dbReference type="PANTHER" id="PTHR44169">
    <property type="entry name" value="NADPH-DEPENDENT 1-ACYLDIHYDROXYACETONE PHOSPHATE REDUCTASE"/>
    <property type="match status" value="1"/>
</dbReference>
<dbReference type="InterPro" id="IPR020904">
    <property type="entry name" value="Sc_DH/Rdtase_CS"/>
</dbReference>
<feature type="region of interest" description="Disordered" evidence="5">
    <location>
        <begin position="295"/>
        <end position="315"/>
    </location>
</feature>
<name>A0A3N4LFC3_9PEZI</name>
<accession>A0A3N4LFC3</accession>
<dbReference type="GO" id="GO:0005783">
    <property type="term" value="C:endoplasmic reticulum"/>
    <property type="evidence" value="ECO:0007669"/>
    <property type="project" value="TreeGrafter"/>
</dbReference>
<dbReference type="PRINTS" id="PR00081">
    <property type="entry name" value="GDHRDH"/>
</dbReference>
<dbReference type="GO" id="GO:0000140">
    <property type="term" value="F:acylglycerone-phosphate reductase (NADP+) activity"/>
    <property type="evidence" value="ECO:0007669"/>
    <property type="project" value="TreeGrafter"/>
</dbReference>
<dbReference type="AlphaFoldDB" id="A0A3N4LFC3"/>
<dbReference type="PROSITE" id="PS00061">
    <property type="entry name" value="ADH_SHORT"/>
    <property type="match status" value="1"/>
</dbReference>
<dbReference type="InterPro" id="IPR036291">
    <property type="entry name" value="NAD(P)-bd_dom_sf"/>
</dbReference>
<keyword evidence="2" id="KW-0521">NADP</keyword>
<evidence type="ECO:0000256" key="1">
    <source>
        <dbReference type="ARBA" id="ARBA00006484"/>
    </source>
</evidence>
<comment type="similarity">
    <text evidence="1 4">Belongs to the short-chain dehydrogenases/reductases (SDR) family.</text>
</comment>
<dbReference type="GO" id="GO:0005811">
    <property type="term" value="C:lipid droplet"/>
    <property type="evidence" value="ECO:0007669"/>
    <property type="project" value="TreeGrafter"/>
</dbReference>
<organism evidence="6 7">
    <name type="scientific">Morchella conica CCBAS932</name>
    <dbReference type="NCBI Taxonomy" id="1392247"/>
    <lineage>
        <taxon>Eukaryota</taxon>
        <taxon>Fungi</taxon>
        <taxon>Dikarya</taxon>
        <taxon>Ascomycota</taxon>
        <taxon>Pezizomycotina</taxon>
        <taxon>Pezizomycetes</taxon>
        <taxon>Pezizales</taxon>
        <taxon>Morchellaceae</taxon>
        <taxon>Morchella</taxon>
    </lineage>
</organism>
<dbReference type="Proteomes" id="UP000277580">
    <property type="component" value="Unassembled WGS sequence"/>
</dbReference>
<evidence type="ECO:0000313" key="6">
    <source>
        <dbReference type="EMBL" id="RPB16645.1"/>
    </source>
</evidence>
<dbReference type="GO" id="GO:0004806">
    <property type="term" value="F:triacylglycerol lipase activity"/>
    <property type="evidence" value="ECO:0007669"/>
    <property type="project" value="TreeGrafter"/>
</dbReference>
<dbReference type="PRINTS" id="PR00080">
    <property type="entry name" value="SDRFAMILY"/>
</dbReference>
<dbReference type="Gene3D" id="3.40.50.720">
    <property type="entry name" value="NAD(P)-binding Rossmann-like Domain"/>
    <property type="match status" value="1"/>
</dbReference>
<dbReference type="EMBL" id="ML119108">
    <property type="protein sequence ID" value="RPB16645.1"/>
    <property type="molecule type" value="Genomic_DNA"/>
</dbReference>
<evidence type="ECO:0000256" key="2">
    <source>
        <dbReference type="ARBA" id="ARBA00022857"/>
    </source>
</evidence>
<dbReference type="OrthoDB" id="2102561at2759"/>
<dbReference type="FunCoup" id="A0A3N4LFC3">
    <property type="interactions" value="249"/>
</dbReference>
<reference evidence="6 7" key="1">
    <citation type="journal article" date="2018" name="Nat. Ecol. Evol.">
        <title>Pezizomycetes genomes reveal the molecular basis of ectomycorrhizal truffle lifestyle.</title>
        <authorList>
            <person name="Murat C."/>
            <person name="Payen T."/>
            <person name="Noel B."/>
            <person name="Kuo A."/>
            <person name="Morin E."/>
            <person name="Chen J."/>
            <person name="Kohler A."/>
            <person name="Krizsan K."/>
            <person name="Balestrini R."/>
            <person name="Da Silva C."/>
            <person name="Montanini B."/>
            <person name="Hainaut M."/>
            <person name="Levati E."/>
            <person name="Barry K.W."/>
            <person name="Belfiori B."/>
            <person name="Cichocki N."/>
            <person name="Clum A."/>
            <person name="Dockter R.B."/>
            <person name="Fauchery L."/>
            <person name="Guy J."/>
            <person name="Iotti M."/>
            <person name="Le Tacon F."/>
            <person name="Lindquist E.A."/>
            <person name="Lipzen A."/>
            <person name="Malagnac F."/>
            <person name="Mello A."/>
            <person name="Molinier V."/>
            <person name="Miyauchi S."/>
            <person name="Poulain J."/>
            <person name="Riccioni C."/>
            <person name="Rubini A."/>
            <person name="Sitrit Y."/>
            <person name="Splivallo R."/>
            <person name="Traeger S."/>
            <person name="Wang M."/>
            <person name="Zifcakova L."/>
            <person name="Wipf D."/>
            <person name="Zambonelli A."/>
            <person name="Paolocci F."/>
            <person name="Nowrousian M."/>
            <person name="Ottonello S."/>
            <person name="Baldrian P."/>
            <person name="Spatafora J.W."/>
            <person name="Henrissat B."/>
            <person name="Nagy L.G."/>
            <person name="Aury J.M."/>
            <person name="Wincker P."/>
            <person name="Grigoriev I.V."/>
            <person name="Bonfante P."/>
            <person name="Martin F.M."/>
        </authorList>
    </citation>
    <scope>NUCLEOTIDE SEQUENCE [LARGE SCALE GENOMIC DNA]</scope>
    <source>
        <strain evidence="6 7">CCBAS932</strain>
    </source>
</reference>
<evidence type="ECO:0000256" key="3">
    <source>
        <dbReference type="ARBA" id="ARBA00023002"/>
    </source>
</evidence>
<protein>
    <submittedName>
        <fullName evidence="6">NAD(P)-binding protein</fullName>
    </submittedName>
</protein>
<dbReference type="InParanoid" id="A0A3N4LFC3"/>
<dbReference type="Pfam" id="PF00106">
    <property type="entry name" value="adh_short"/>
    <property type="match status" value="1"/>
</dbReference>
<gene>
    <name evidence="6" type="ORF">P167DRAFT_570408</name>
</gene>
<evidence type="ECO:0000256" key="5">
    <source>
        <dbReference type="SAM" id="MobiDB-lite"/>
    </source>
</evidence>
<dbReference type="GO" id="GO:0019433">
    <property type="term" value="P:triglyceride catabolic process"/>
    <property type="evidence" value="ECO:0007669"/>
    <property type="project" value="TreeGrafter"/>
</dbReference>
<dbReference type="GO" id="GO:0006654">
    <property type="term" value="P:phosphatidic acid biosynthetic process"/>
    <property type="evidence" value="ECO:0007669"/>
    <property type="project" value="TreeGrafter"/>
</dbReference>